<protein>
    <recommendedName>
        <fullName evidence="5">Nitroreductase family deazaflavin-dependent oxidoreductase</fullName>
    </recommendedName>
</protein>
<evidence type="ECO:0000256" key="1">
    <source>
        <dbReference type="ARBA" id="ARBA00008710"/>
    </source>
</evidence>
<evidence type="ECO:0000256" key="2">
    <source>
        <dbReference type="ARBA" id="ARBA00049106"/>
    </source>
</evidence>
<sequence>MSSSVESNERDAMKKQFDDWNTHNIEEFRANGGKIGGPLEGKSILLLHTIGAKSHQPRINPLGYIQEGDAFVVMASKGGAPTNPDWYHNILAHPETWIEVGTERFKVHATVPEREERDRLYASAVEQAPEFGEYQKNTSRIIPVVVLKKV</sequence>
<dbReference type="InterPro" id="IPR012349">
    <property type="entry name" value="Split_barrel_FMN-bd"/>
</dbReference>
<dbReference type="EMBL" id="BNJF01000003">
    <property type="protein sequence ID" value="GHO47993.1"/>
    <property type="molecule type" value="Genomic_DNA"/>
</dbReference>
<dbReference type="InterPro" id="IPR004378">
    <property type="entry name" value="F420H2_quin_Rdtase"/>
</dbReference>
<dbReference type="GO" id="GO:0070967">
    <property type="term" value="F:coenzyme F420 binding"/>
    <property type="evidence" value="ECO:0007669"/>
    <property type="project" value="TreeGrafter"/>
</dbReference>
<dbReference type="Pfam" id="PF04075">
    <property type="entry name" value="F420H2_quin_red"/>
    <property type="match status" value="1"/>
</dbReference>
<name>A0A8J3I6H1_9CHLR</name>
<comment type="similarity">
    <text evidence="1">Belongs to the F420H(2)-dependent quinone reductase family.</text>
</comment>
<evidence type="ECO:0000313" key="3">
    <source>
        <dbReference type="EMBL" id="GHO47993.1"/>
    </source>
</evidence>
<evidence type="ECO:0000313" key="4">
    <source>
        <dbReference type="Proteomes" id="UP000612362"/>
    </source>
</evidence>
<proteinExistence type="inferred from homology"/>
<keyword evidence="4" id="KW-1185">Reference proteome</keyword>
<gene>
    <name evidence="3" type="ORF">KSX_61560</name>
</gene>
<comment type="caution">
    <text evidence="3">The sequence shown here is derived from an EMBL/GenBank/DDBJ whole genome shotgun (WGS) entry which is preliminary data.</text>
</comment>
<dbReference type="PANTHER" id="PTHR39428">
    <property type="entry name" value="F420H(2)-DEPENDENT QUINONE REDUCTASE RV1261C"/>
    <property type="match status" value="1"/>
</dbReference>
<dbReference type="RefSeq" id="WP_236031644.1">
    <property type="nucleotide sequence ID" value="NZ_BNJF01000003.1"/>
</dbReference>
<dbReference type="Proteomes" id="UP000612362">
    <property type="component" value="Unassembled WGS sequence"/>
</dbReference>
<dbReference type="GO" id="GO:0016491">
    <property type="term" value="F:oxidoreductase activity"/>
    <property type="evidence" value="ECO:0007669"/>
    <property type="project" value="InterPro"/>
</dbReference>
<dbReference type="GO" id="GO:0005886">
    <property type="term" value="C:plasma membrane"/>
    <property type="evidence" value="ECO:0007669"/>
    <property type="project" value="TreeGrafter"/>
</dbReference>
<organism evidence="3 4">
    <name type="scientific">Ktedonospora formicarum</name>
    <dbReference type="NCBI Taxonomy" id="2778364"/>
    <lineage>
        <taxon>Bacteria</taxon>
        <taxon>Bacillati</taxon>
        <taxon>Chloroflexota</taxon>
        <taxon>Ktedonobacteria</taxon>
        <taxon>Ktedonobacterales</taxon>
        <taxon>Ktedonobacteraceae</taxon>
        <taxon>Ktedonospora</taxon>
    </lineage>
</organism>
<dbReference type="PANTHER" id="PTHR39428:SF1">
    <property type="entry name" value="F420H(2)-DEPENDENT QUINONE REDUCTASE RV1261C"/>
    <property type="match status" value="1"/>
</dbReference>
<accession>A0A8J3I6H1</accession>
<evidence type="ECO:0008006" key="5">
    <source>
        <dbReference type="Google" id="ProtNLM"/>
    </source>
</evidence>
<dbReference type="NCBIfam" id="TIGR00026">
    <property type="entry name" value="hi_GC_TIGR00026"/>
    <property type="match status" value="1"/>
</dbReference>
<comment type="catalytic activity">
    <reaction evidence="2">
        <text>oxidized coenzyme F420-(gamma-L-Glu)(n) + a quinol + H(+) = reduced coenzyme F420-(gamma-L-Glu)(n) + a quinone</text>
        <dbReference type="Rhea" id="RHEA:39663"/>
        <dbReference type="Rhea" id="RHEA-COMP:12939"/>
        <dbReference type="Rhea" id="RHEA-COMP:14378"/>
        <dbReference type="ChEBI" id="CHEBI:15378"/>
        <dbReference type="ChEBI" id="CHEBI:24646"/>
        <dbReference type="ChEBI" id="CHEBI:132124"/>
        <dbReference type="ChEBI" id="CHEBI:133980"/>
        <dbReference type="ChEBI" id="CHEBI:139511"/>
    </reaction>
</comment>
<dbReference type="Gene3D" id="2.30.110.10">
    <property type="entry name" value="Electron Transport, Fmn-binding Protein, Chain A"/>
    <property type="match status" value="1"/>
</dbReference>
<dbReference type="AlphaFoldDB" id="A0A8J3I6H1"/>
<reference evidence="3" key="1">
    <citation type="submission" date="2020-10" db="EMBL/GenBank/DDBJ databases">
        <title>Taxonomic study of unclassified bacteria belonging to the class Ktedonobacteria.</title>
        <authorList>
            <person name="Yabe S."/>
            <person name="Wang C.M."/>
            <person name="Zheng Y."/>
            <person name="Sakai Y."/>
            <person name="Cavaletti L."/>
            <person name="Monciardini P."/>
            <person name="Donadio S."/>
        </authorList>
    </citation>
    <scope>NUCLEOTIDE SEQUENCE</scope>
    <source>
        <strain evidence="3">SOSP1-1</strain>
    </source>
</reference>